<feature type="transmembrane region" description="Helical" evidence="1">
    <location>
        <begin position="21"/>
        <end position="40"/>
    </location>
</feature>
<dbReference type="Proteomes" id="UP000054270">
    <property type="component" value="Unassembled WGS sequence"/>
</dbReference>
<evidence type="ECO:0000256" key="1">
    <source>
        <dbReference type="SAM" id="Phobius"/>
    </source>
</evidence>
<keyword evidence="1" id="KW-1133">Transmembrane helix</keyword>
<dbReference type="PANTHER" id="PTHR11559">
    <property type="entry name" value="CARBOXYLESTERASE"/>
    <property type="match status" value="1"/>
</dbReference>
<gene>
    <name evidence="3" type="ORF">HYPSUDRAFT_828864</name>
</gene>
<dbReference type="InterPro" id="IPR050309">
    <property type="entry name" value="Type-B_Carboxylest/Lipase"/>
</dbReference>
<keyword evidence="4" id="KW-1185">Reference proteome</keyword>
<name>A0A0D2L0A0_HYPSF</name>
<dbReference type="InterPro" id="IPR029058">
    <property type="entry name" value="AB_hydrolase_fold"/>
</dbReference>
<keyword evidence="1" id="KW-0472">Membrane</keyword>
<protein>
    <recommendedName>
        <fullName evidence="2">Carboxylesterase type B domain-containing protein</fullName>
    </recommendedName>
</protein>
<feature type="domain" description="Carboxylesterase type B" evidence="2">
    <location>
        <begin position="57"/>
        <end position="220"/>
    </location>
</feature>
<evidence type="ECO:0000313" key="3">
    <source>
        <dbReference type="EMBL" id="KJA20127.1"/>
    </source>
</evidence>
<dbReference type="Gene3D" id="3.40.50.1820">
    <property type="entry name" value="alpha/beta hydrolase"/>
    <property type="match status" value="1"/>
</dbReference>
<accession>A0A0D2L0A0</accession>
<dbReference type="InterPro" id="IPR002018">
    <property type="entry name" value="CarbesteraseB"/>
</dbReference>
<dbReference type="OrthoDB" id="408631at2759"/>
<evidence type="ECO:0000259" key="2">
    <source>
        <dbReference type="Pfam" id="PF00135"/>
    </source>
</evidence>
<sequence>MDYKRLVHKFLKYAHNSDLTMLHYFFRFSFALIAGVVLGSSGSATVGQANGQLVGSSVTLDYGTFNGFANASTGIIYFRGVRFADAPIGDLRWRSPVSPPTKHLGIVNATQFADACIETAQITVSPGTSEDCLFGNVFIPIGTHVDDKIPVMIWFHGGGYQLGNTHNAPPELIMGSSSRPLIFVSFEYRLGQFGFLGGTEISKNGELNAGFLDQRAALQWGSNGR</sequence>
<organism evidence="3 4">
    <name type="scientific">Hypholoma sublateritium (strain FD-334 SS-4)</name>
    <dbReference type="NCBI Taxonomy" id="945553"/>
    <lineage>
        <taxon>Eukaryota</taxon>
        <taxon>Fungi</taxon>
        <taxon>Dikarya</taxon>
        <taxon>Basidiomycota</taxon>
        <taxon>Agaricomycotina</taxon>
        <taxon>Agaricomycetes</taxon>
        <taxon>Agaricomycetidae</taxon>
        <taxon>Agaricales</taxon>
        <taxon>Agaricineae</taxon>
        <taxon>Strophariaceae</taxon>
        <taxon>Hypholoma</taxon>
    </lineage>
</organism>
<dbReference type="AlphaFoldDB" id="A0A0D2L0A0"/>
<proteinExistence type="predicted"/>
<reference evidence="4" key="1">
    <citation type="submission" date="2014-04" db="EMBL/GenBank/DDBJ databases">
        <title>Evolutionary Origins and Diversification of the Mycorrhizal Mutualists.</title>
        <authorList>
            <consortium name="DOE Joint Genome Institute"/>
            <consortium name="Mycorrhizal Genomics Consortium"/>
            <person name="Kohler A."/>
            <person name="Kuo A."/>
            <person name="Nagy L.G."/>
            <person name="Floudas D."/>
            <person name="Copeland A."/>
            <person name="Barry K.W."/>
            <person name="Cichocki N."/>
            <person name="Veneault-Fourrey C."/>
            <person name="LaButti K."/>
            <person name="Lindquist E.A."/>
            <person name="Lipzen A."/>
            <person name="Lundell T."/>
            <person name="Morin E."/>
            <person name="Murat C."/>
            <person name="Riley R."/>
            <person name="Ohm R."/>
            <person name="Sun H."/>
            <person name="Tunlid A."/>
            <person name="Henrissat B."/>
            <person name="Grigoriev I.V."/>
            <person name="Hibbett D.S."/>
            <person name="Martin F."/>
        </authorList>
    </citation>
    <scope>NUCLEOTIDE SEQUENCE [LARGE SCALE GENOMIC DNA]</scope>
    <source>
        <strain evidence="4">FD-334 SS-4</strain>
    </source>
</reference>
<dbReference type="STRING" id="945553.A0A0D2L0A0"/>
<evidence type="ECO:0000313" key="4">
    <source>
        <dbReference type="Proteomes" id="UP000054270"/>
    </source>
</evidence>
<dbReference type="SUPFAM" id="SSF53474">
    <property type="entry name" value="alpha/beta-Hydrolases"/>
    <property type="match status" value="1"/>
</dbReference>
<dbReference type="EMBL" id="KN817570">
    <property type="protein sequence ID" value="KJA20127.1"/>
    <property type="molecule type" value="Genomic_DNA"/>
</dbReference>
<dbReference type="Pfam" id="PF00135">
    <property type="entry name" value="COesterase"/>
    <property type="match status" value="1"/>
</dbReference>
<dbReference type="OMA" id="WAPRESN"/>
<keyword evidence="1" id="KW-0812">Transmembrane</keyword>